<feature type="region of interest" description="Disordered" evidence="1">
    <location>
        <begin position="23"/>
        <end position="75"/>
    </location>
</feature>
<dbReference type="EMBL" id="BLAD01000061">
    <property type="protein sequence ID" value="GES02725.1"/>
    <property type="molecule type" value="Genomic_DNA"/>
</dbReference>
<proteinExistence type="predicted"/>
<feature type="compositionally biased region" description="Low complexity" evidence="1">
    <location>
        <begin position="127"/>
        <end position="139"/>
    </location>
</feature>
<reference evidence="3 4" key="1">
    <citation type="submission" date="2019-10" db="EMBL/GenBank/DDBJ databases">
        <title>Whole genome shotgun sequence of Acrocarpospora corrugata NBRC 13972.</title>
        <authorList>
            <person name="Ichikawa N."/>
            <person name="Kimura A."/>
            <person name="Kitahashi Y."/>
            <person name="Komaki H."/>
            <person name="Oguchi A."/>
        </authorList>
    </citation>
    <scope>NUCLEOTIDE SEQUENCE [LARGE SCALE GENOMIC DNA]</scope>
    <source>
        <strain evidence="3 4">NBRC 13972</strain>
    </source>
</reference>
<name>A0A5M3W121_9ACTN</name>
<dbReference type="Proteomes" id="UP000334990">
    <property type="component" value="Unassembled WGS sequence"/>
</dbReference>
<gene>
    <name evidence="3" type="ORF">Acor_47910</name>
</gene>
<feature type="chain" id="PRO_5038362394" evidence="2">
    <location>
        <begin position="23"/>
        <end position="139"/>
    </location>
</feature>
<evidence type="ECO:0000256" key="1">
    <source>
        <dbReference type="SAM" id="MobiDB-lite"/>
    </source>
</evidence>
<evidence type="ECO:0000256" key="2">
    <source>
        <dbReference type="SAM" id="SignalP"/>
    </source>
</evidence>
<sequence length="139" mass="14222">MRTRLPALLLLLTWLLPGIAHGPRATATTQPGITAPTRLATASTASTRPRPNARTFGANQATPAWHAHGHDAQSTATRLAQLVQGRSGAHEGFGAAVLGFGGSRPPGSWHVGMAPGDGSAPSDCRRCAPPARAPPSATL</sequence>
<protein>
    <submittedName>
        <fullName evidence="3">Uncharacterized protein</fullName>
    </submittedName>
</protein>
<comment type="caution">
    <text evidence="3">The sequence shown here is derived from an EMBL/GenBank/DDBJ whole genome shotgun (WGS) entry which is preliminary data.</text>
</comment>
<keyword evidence="4" id="KW-1185">Reference proteome</keyword>
<evidence type="ECO:0000313" key="4">
    <source>
        <dbReference type="Proteomes" id="UP000334990"/>
    </source>
</evidence>
<dbReference type="AlphaFoldDB" id="A0A5M3W121"/>
<accession>A0A5M3W121</accession>
<feature type="signal peptide" evidence="2">
    <location>
        <begin position="1"/>
        <end position="22"/>
    </location>
</feature>
<keyword evidence="2" id="KW-0732">Signal</keyword>
<organism evidence="3 4">
    <name type="scientific">Acrocarpospora corrugata</name>
    <dbReference type="NCBI Taxonomy" id="35763"/>
    <lineage>
        <taxon>Bacteria</taxon>
        <taxon>Bacillati</taxon>
        <taxon>Actinomycetota</taxon>
        <taxon>Actinomycetes</taxon>
        <taxon>Streptosporangiales</taxon>
        <taxon>Streptosporangiaceae</taxon>
        <taxon>Acrocarpospora</taxon>
    </lineage>
</organism>
<feature type="compositionally biased region" description="Low complexity" evidence="1">
    <location>
        <begin position="34"/>
        <end position="50"/>
    </location>
</feature>
<evidence type="ECO:0000313" key="3">
    <source>
        <dbReference type="EMBL" id="GES02725.1"/>
    </source>
</evidence>
<feature type="region of interest" description="Disordered" evidence="1">
    <location>
        <begin position="110"/>
        <end position="139"/>
    </location>
</feature>